<evidence type="ECO:0000256" key="2">
    <source>
        <dbReference type="SAM" id="SignalP"/>
    </source>
</evidence>
<reference evidence="3" key="1">
    <citation type="submission" date="2022-05" db="EMBL/GenBank/DDBJ databases">
        <authorList>
            <person name="Tuo L."/>
        </authorList>
    </citation>
    <scope>NUCLEOTIDE SEQUENCE</scope>
    <source>
        <strain evidence="3">BSK12Z-4</strain>
    </source>
</reference>
<accession>A0A9X2DD37</accession>
<comment type="caution">
    <text evidence="3">The sequence shown here is derived from an EMBL/GenBank/DDBJ whole genome shotgun (WGS) entry which is preliminary data.</text>
</comment>
<feature type="compositionally biased region" description="Low complexity" evidence="1">
    <location>
        <begin position="46"/>
        <end position="63"/>
    </location>
</feature>
<dbReference type="AlphaFoldDB" id="A0A9X2DD37"/>
<feature type="region of interest" description="Disordered" evidence="1">
    <location>
        <begin position="42"/>
        <end position="77"/>
    </location>
</feature>
<sequence length="238" mass="24854">MSITPRRTRSRSTRGTAPAAASALLAGAVLLAGALTACSGDDDPADGATSAGTAASEPTATSTLPVPDGVTLTPEGTSLKVGEPATVAYRVSQKKVGVLRIKVTRLQRTTFARSFSGWRLPASVKSSRPYFVTATFTNLGRTNLAGQRPPLYLSDGDGVLVESSQFASRFDACPSDSFPRGFARGSKVTTCLVYLVPDDGSLESIAFRPTQDVAAITWKGKVVAVGAKKKITKKSGKR</sequence>
<proteinExistence type="predicted"/>
<organism evidence="3 4">
    <name type="scientific">Nocardioides bruguierae</name>
    <dbReference type="NCBI Taxonomy" id="2945102"/>
    <lineage>
        <taxon>Bacteria</taxon>
        <taxon>Bacillati</taxon>
        <taxon>Actinomycetota</taxon>
        <taxon>Actinomycetes</taxon>
        <taxon>Propionibacteriales</taxon>
        <taxon>Nocardioidaceae</taxon>
        <taxon>Nocardioides</taxon>
    </lineage>
</organism>
<dbReference type="EMBL" id="JAMOIL010000031">
    <property type="protein sequence ID" value="MCM0622274.1"/>
    <property type="molecule type" value="Genomic_DNA"/>
</dbReference>
<keyword evidence="4" id="KW-1185">Reference proteome</keyword>
<evidence type="ECO:0008006" key="5">
    <source>
        <dbReference type="Google" id="ProtNLM"/>
    </source>
</evidence>
<feature type="chain" id="PRO_5040876354" description="DUF4352 domain-containing protein" evidence="2">
    <location>
        <begin position="40"/>
        <end position="238"/>
    </location>
</feature>
<evidence type="ECO:0000313" key="4">
    <source>
        <dbReference type="Proteomes" id="UP001139485"/>
    </source>
</evidence>
<feature type="signal peptide" evidence="2">
    <location>
        <begin position="1"/>
        <end position="39"/>
    </location>
</feature>
<gene>
    <name evidence="3" type="ORF">M8330_18425</name>
</gene>
<dbReference type="RefSeq" id="WP_250828507.1">
    <property type="nucleotide sequence ID" value="NZ_JAMOIL010000031.1"/>
</dbReference>
<protein>
    <recommendedName>
        <fullName evidence="5">DUF4352 domain-containing protein</fullName>
    </recommendedName>
</protein>
<evidence type="ECO:0000313" key="3">
    <source>
        <dbReference type="EMBL" id="MCM0622274.1"/>
    </source>
</evidence>
<keyword evidence="2" id="KW-0732">Signal</keyword>
<dbReference type="Proteomes" id="UP001139485">
    <property type="component" value="Unassembled WGS sequence"/>
</dbReference>
<evidence type="ECO:0000256" key="1">
    <source>
        <dbReference type="SAM" id="MobiDB-lite"/>
    </source>
</evidence>
<name>A0A9X2DD37_9ACTN</name>